<dbReference type="PATRIC" id="fig|1122241.3.peg.2560"/>
<dbReference type="EMBL" id="LTBC01000012">
    <property type="protein sequence ID" value="KYH31334.1"/>
    <property type="molecule type" value="Genomic_DNA"/>
</dbReference>
<dbReference type="OrthoDB" id="3036001at2"/>
<dbReference type="Proteomes" id="UP000075670">
    <property type="component" value="Unassembled WGS sequence"/>
</dbReference>
<dbReference type="RefSeq" id="WP_062285165.1">
    <property type="nucleotide sequence ID" value="NZ_LTBC01000012.1"/>
</dbReference>
<sequence length="59" mass="7024">MAYDDPIVNEVRKTRELILEKCQGDMDRFFKFIREEQNKNPERLTKPAVVKKSLQKVSL</sequence>
<dbReference type="AlphaFoldDB" id="A0A151AUI3"/>
<accession>A0A151AUI3</accession>
<gene>
    <name evidence="1" type="ORF">MOMUL_24050</name>
</gene>
<name>A0A151AUI3_9FIRM</name>
<protein>
    <submittedName>
        <fullName evidence="1">Uncharacterized protein</fullName>
    </submittedName>
</protein>
<proteinExistence type="predicted"/>
<evidence type="ECO:0000313" key="1">
    <source>
        <dbReference type="EMBL" id="KYH31334.1"/>
    </source>
</evidence>
<evidence type="ECO:0000313" key="2">
    <source>
        <dbReference type="Proteomes" id="UP000075670"/>
    </source>
</evidence>
<organism evidence="1 2">
    <name type="scientific">Moorella mulderi DSM 14980</name>
    <dbReference type="NCBI Taxonomy" id="1122241"/>
    <lineage>
        <taxon>Bacteria</taxon>
        <taxon>Bacillati</taxon>
        <taxon>Bacillota</taxon>
        <taxon>Clostridia</taxon>
        <taxon>Neomoorellales</taxon>
        <taxon>Neomoorellaceae</taxon>
        <taxon>Neomoorella</taxon>
    </lineage>
</organism>
<keyword evidence="2" id="KW-1185">Reference proteome</keyword>
<reference evidence="1 2" key="1">
    <citation type="submission" date="2016-02" db="EMBL/GenBank/DDBJ databases">
        <title>Genome sequence of Moorella mulderi DSM 14980.</title>
        <authorList>
            <person name="Poehlein A."/>
            <person name="Daniel R."/>
        </authorList>
    </citation>
    <scope>NUCLEOTIDE SEQUENCE [LARGE SCALE GENOMIC DNA]</scope>
    <source>
        <strain evidence="1 2">DSM 14980</strain>
    </source>
</reference>
<comment type="caution">
    <text evidence="1">The sequence shown here is derived from an EMBL/GenBank/DDBJ whole genome shotgun (WGS) entry which is preliminary data.</text>
</comment>